<gene>
    <name evidence="4" type="primary">LOC107073609</name>
</gene>
<feature type="signal peptide" evidence="1">
    <location>
        <begin position="1"/>
        <end position="24"/>
    </location>
</feature>
<dbReference type="Pfam" id="PF20146">
    <property type="entry name" value="NRF"/>
    <property type="match status" value="1"/>
</dbReference>
<dbReference type="PANTHER" id="PTHR11161">
    <property type="entry name" value="O-ACYLTRANSFERASE"/>
    <property type="match status" value="1"/>
</dbReference>
<feature type="unsure residue" description="I or L" evidence="4">
    <location>
        <position position="154"/>
    </location>
</feature>
<evidence type="ECO:0000313" key="4">
    <source>
        <dbReference type="RefSeq" id="XP_015189785.1"/>
    </source>
</evidence>
<organism evidence="3 4">
    <name type="scientific">Polistes dominula</name>
    <name type="common">European paper wasp</name>
    <name type="synonym">Vespa dominula</name>
    <dbReference type="NCBI Taxonomy" id="743375"/>
    <lineage>
        <taxon>Eukaryota</taxon>
        <taxon>Metazoa</taxon>
        <taxon>Ecdysozoa</taxon>
        <taxon>Arthropoda</taxon>
        <taxon>Hexapoda</taxon>
        <taxon>Insecta</taxon>
        <taxon>Pterygota</taxon>
        <taxon>Neoptera</taxon>
        <taxon>Endopterygota</taxon>
        <taxon>Hymenoptera</taxon>
        <taxon>Apocrita</taxon>
        <taxon>Aculeata</taxon>
        <taxon>Vespoidea</taxon>
        <taxon>Vespidae</taxon>
        <taxon>Polistinae</taxon>
        <taxon>Polistini</taxon>
        <taxon>Polistes</taxon>
    </lineage>
</organism>
<keyword evidence="1" id="KW-0732">Signal</keyword>
<dbReference type="PANTHER" id="PTHR11161:SF72">
    <property type="entry name" value="FI21449P1"/>
    <property type="match status" value="1"/>
</dbReference>
<name>A0ABM1JBE7_POLDO</name>
<accession>A0ABM1JBE7</accession>
<evidence type="ECO:0000256" key="1">
    <source>
        <dbReference type="SAM" id="SignalP"/>
    </source>
</evidence>
<protein>
    <submittedName>
        <fullName evidence="4">Uncharacterized protein LOC107073609</fullName>
    </submittedName>
</protein>
<dbReference type="InterPro" id="IPR052728">
    <property type="entry name" value="O2_lipid_transport_reg"/>
</dbReference>
<feature type="unsure residue" description="I or L" evidence="4">
    <location>
        <position position="69"/>
    </location>
</feature>
<evidence type="ECO:0000259" key="2">
    <source>
        <dbReference type="SMART" id="SM00703"/>
    </source>
</evidence>
<feature type="chain" id="PRO_5047320098" evidence="1">
    <location>
        <begin position="25"/>
        <end position="197"/>
    </location>
</feature>
<evidence type="ECO:0000313" key="3">
    <source>
        <dbReference type="Proteomes" id="UP000694924"/>
    </source>
</evidence>
<feature type="non-terminal residue" evidence="4">
    <location>
        <position position="197"/>
    </location>
</feature>
<dbReference type="RefSeq" id="XP_015189785.1">
    <property type="nucleotide sequence ID" value="XM_015334299.1"/>
</dbReference>
<feature type="domain" description="Nose resistant-to-fluoxetine protein N-terminal" evidence="2">
    <location>
        <begin position="47"/>
        <end position="192"/>
    </location>
</feature>
<dbReference type="InterPro" id="IPR006621">
    <property type="entry name" value="Nose-resist-to-fluoxetine_N"/>
</dbReference>
<reference evidence="4" key="1">
    <citation type="submission" date="2025-08" db="UniProtKB">
        <authorList>
            <consortium name="RefSeq"/>
        </authorList>
    </citation>
    <scope>IDENTIFICATION</scope>
    <source>
        <tissue evidence="4">Whole body</tissue>
    </source>
</reference>
<proteinExistence type="predicted"/>
<keyword evidence="3" id="KW-1185">Reference proteome</keyword>
<dbReference type="SMART" id="SM00703">
    <property type="entry name" value="NRF"/>
    <property type="match status" value="1"/>
</dbReference>
<dbReference type="Proteomes" id="UP000694924">
    <property type="component" value="Unplaced"/>
</dbReference>
<sequence>MARSGFQLIQYFAVFIVFLNDCSANGIKEWSTLPVYGMLANAELLNSTKCGKELTEFRQAIDKRILWSLRVIDASGRPTSGFIYGNNYWFGSKDQCEDVENRNPLSLSKEVLQNNSKYRPIEDEFPPFEVKYFVANIRHNSTMQYHIVVDNEDLIVLGMCLPASCSKDQLFTLLEISLKDGTILQDELYLAHFSLVE</sequence>